<evidence type="ECO:0000313" key="6">
    <source>
        <dbReference type="Proteomes" id="UP000177208"/>
    </source>
</evidence>
<keyword evidence="2" id="KW-0255">Endonuclease</keyword>
<organism evidence="5 6">
    <name type="scientific">Candidatus Roizmanbacteria bacterium RIFCSPHIGHO2_01_FULL_39_12c</name>
    <dbReference type="NCBI Taxonomy" id="1802031"/>
    <lineage>
        <taxon>Bacteria</taxon>
        <taxon>Candidatus Roizmaniibacteriota</taxon>
    </lineage>
</organism>
<dbReference type="EMBL" id="MFZG01000019">
    <property type="protein sequence ID" value="OGK16703.1"/>
    <property type="molecule type" value="Genomic_DNA"/>
</dbReference>
<dbReference type="AlphaFoldDB" id="A0A1F7GCX0"/>
<comment type="caution">
    <text evidence="5">The sequence shown here is derived from an EMBL/GenBank/DDBJ whole genome shotgun (WGS) entry which is preliminary data.</text>
</comment>
<dbReference type="GO" id="GO:0004519">
    <property type="term" value="F:endonuclease activity"/>
    <property type="evidence" value="ECO:0007669"/>
    <property type="project" value="UniProtKB-KW"/>
</dbReference>
<dbReference type="InterPro" id="IPR016071">
    <property type="entry name" value="Staphylococal_nuclease_OB-fold"/>
</dbReference>
<keyword evidence="1" id="KW-0540">Nuclease</keyword>
<reference evidence="5 6" key="1">
    <citation type="journal article" date="2016" name="Nat. Commun.">
        <title>Thousands of microbial genomes shed light on interconnected biogeochemical processes in an aquifer system.</title>
        <authorList>
            <person name="Anantharaman K."/>
            <person name="Brown C.T."/>
            <person name="Hug L.A."/>
            <person name="Sharon I."/>
            <person name="Castelle C.J."/>
            <person name="Probst A.J."/>
            <person name="Thomas B.C."/>
            <person name="Singh A."/>
            <person name="Wilkins M.J."/>
            <person name="Karaoz U."/>
            <person name="Brodie E.L."/>
            <person name="Williams K.H."/>
            <person name="Hubbard S.S."/>
            <person name="Banfield J.F."/>
        </authorList>
    </citation>
    <scope>NUCLEOTIDE SEQUENCE [LARGE SCALE GENOMIC DNA]</scope>
</reference>
<dbReference type="PROSITE" id="PS50830">
    <property type="entry name" value="TNASE_3"/>
    <property type="match status" value="1"/>
</dbReference>
<accession>A0A1F7GCX0</accession>
<dbReference type="PANTHER" id="PTHR12302">
    <property type="entry name" value="EBNA2 BINDING PROTEIN P100"/>
    <property type="match status" value="1"/>
</dbReference>
<dbReference type="SUPFAM" id="SSF50199">
    <property type="entry name" value="Staphylococcal nuclease"/>
    <property type="match status" value="1"/>
</dbReference>
<keyword evidence="3" id="KW-0378">Hydrolase</keyword>
<dbReference type="Gene3D" id="2.40.50.90">
    <property type="match status" value="1"/>
</dbReference>
<evidence type="ECO:0000256" key="1">
    <source>
        <dbReference type="ARBA" id="ARBA00022722"/>
    </source>
</evidence>
<dbReference type="InterPro" id="IPR035437">
    <property type="entry name" value="SNase_OB-fold_sf"/>
</dbReference>
<evidence type="ECO:0000259" key="4">
    <source>
        <dbReference type="PROSITE" id="PS50830"/>
    </source>
</evidence>
<evidence type="ECO:0000256" key="2">
    <source>
        <dbReference type="ARBA" id="ARBA00022759"/>
    </source>
</evidence>
<evidence type="ECO:0000256" key="3">
    <source>
        <dbReference type="ARBA" id="ARBA00022801"/>
    </source>
</evidence>
<dbReference type="Pfam" id="PF00565">
    <property type="entry name" value="SNase"/>
    <property type="match status" value="1"/>
</dbReference>
<proteinExistence type="predicted"/>
<dbReference type="SMART" id="SM00318">
    <property type="entry name" value="SNc"/>
    <property type="match status" value="1"/>
</dbReference>
<name>A0A1F7GCX0_9BACT</name>
<evidence type="ECO:0000313" key="5">
    <source>
        <dbReference type="EMBL" id="OGK16703.1"/>
    </source>
</evidence>
<gene>
    <name evidence="5" type="ORF">A2774_00185</name>
</gene>
<dbReference type="GO" id="GO:0016787">
    <property type="term" value="F:hydrolase activity"/>
    <property type="evidence" value="ECO:0007669"/>
    <property type="project" value="UniProtKB-KW"/>
</dbReference>
<feature type="domain" description="TNase-like" evidence="4">
    <location>
        <begin position="51"/>
        <end position="185"/>
    </location>
</feature>
<dbReference type="PANTHER" id="PTHR12302:SF3">
    <property type="entry name" value="SERINE_THREONINE-PROTEIN KINASE 31"/>
    <property type="match status" value="1"/>
</dbReference>
<sequence>MPKFRLTKKNRKIIIGLLILFISLVYQALRLNSQEITNQTEIIATPIASYSAQLHKVKRVIDGDTIELENGQKVRYIGIDAPELHHPKKSLQCFGREAMLINQELVEGKVIRLEKDFSETDKYRRLLRYVYVPTESSPSGLFVNDYLVKEGYASASTYPPDVKYSDQFKTAERIARINNLGLWNKCRE</sequence>
<protein>
    <recommendedName>
        <fullName evidence="4">TNase-like domain-containing protein</fullName>
    </recommendedName>
</protein>
<dbReference type="Proteomes" id="UP000177208">
    <property type="component" value="Unassembled WGS sequence"/>
</dbReference>